<evidence type="ECO:0000259" key="12">
    <source>
        <dbReference type="PROSITE" id="PS50003"/>
    </source>
</evidence>
<evidence type="ECO:0000256" key="6">
    <source>
        <dbReference type="ARBA" id="ARBA00022999"/>
    </source>
</evidence>
<feature type="region of interest" description="Disordered" evidence="9">
    <location>
        <begin position="1147"/>
        <end position="1207"/>
    </location>
</feature>
<feature type="compositionally biased region" description="Acidic residues" evidence="9">
    <location>
        <begin position="1164"/>
        <end position="1174"/>
    </location>
</feature>
<dbReference type="InterPro" id="IPR002219">
    <property type="entry name" value="PKC_DAG/PE"/>
</dbReference>
<dbReference type="PRINTS" id="PR00401">
    <property type="entry name" value="SH2DOMAIN"/>
</dbReference>
<dbReference type="SUPFAM" id="SSF55550">
    <property type="entry name" value="SH2 domain"/>
    <property type="match status" value="1"/>
</dbReference>
<dbReference type="SMART" id="SM00233">
    <property type="entry name" value="PH"/>
    <property type="match status" value="1"/>
</dbReference>
<dbReference type="eggNOG" id="KOG2070">
    <property type="taxonomic scope" value="Eukaryota"/>
</dbReference>
<dbReference type="OrthoDB" id="5340910at2759"/>
<dbReference type="Proteomes" id="UP000008743">
    <property type="component" value="Unassembled WGS sequence"/>
</dbReference>
<dbReference type="PROSITE" id="PS50002">
    <property type="entry name" value="SH3"/>
    <property type="match status" value="2"/>
</dbReference>
<feature type="domain" description="Phorbol-ester/DAG-type" evidence="15">
    <location>
        <begin position="555"/>
        <end position="602"/>
    </location>
</feature>
<dbReference type="GO" id="GO:0005737">
    <property type="term" value="C:cytoplasm"/>
    <property type="evidence" value="ECO:0007669"/>
    <property type="project" value="TreeGrafter"/>
</dbReference>
<dbReference type="CDD" id="cd00029">
    <property type="entry name" value="C1"/>
    <property type="match status" value="1"/>
</dbReference>
<dbReference type="GO" id="GO:0008270">
    <property type="term" value="F:zinc ion binding"/>
    <property type="evidence" value="ECO:0007669"/>
    <property type="project" value="UniProtKB-KW"/>
</dbReference>
<feature type="region of interest" description="Disordered" evidence="9">
    <location>
        <begin position="905"/>
        <end position="1045"/>
    </location>
</feature>
<dbReference type="EMBL" id="KE346378">
    <property type="protein sequence ID" value="KJE98262.1"/>
    <property type="molecule type" value="Genomic_DNA"/>
</dbReference>
<dbReference type="PANTHER" id="PTHR45818:SF3">
    <property type="entry name" value="PROTEIN VAV"/>
    <property type="match status" value="1"/>
</dbReference>
<evidence type="ECO:0000256" key="9">
    <source>
        <dbReference type="SAM" id="MobiDB-lite"/>
    </source>
</evidence>
<dbReference type="Pfam" id="PF00307">
    <property type="entry name" value="CH"/>
    <property type="match status" value="1"/>
</dbReference>
<feature type="compositionally biased region" description="Pro residues" evidence="9">
    <location>
        <begin position="954"/>
        <end position="965"/>
    </location>
</feature>
<gene>
    <name evidence="16" type="ORF">CAOG_008252</name>
</gene>
<dbReference type="Gene3D" id="1.20.900.10">
    <property type="entry name" value="Dbl homology (DH) domain"/>
    <property type="match status" value="1"/>
</dbReference>
<dbReference type="GO" id="GO:0035556">
    <property type="term" value="P:intracellular signal transduction"/>
    <property type="evidence" value="ECO:0007669"/>
    <property type="project" value="InterPro"/>
</dbReference>
<dbReference type="InterPro" id="IPR011993">
    <property type="entry name" value="PH-like_dom_sf"/>
</dbReference>
<reference evidence="17" key="1">
    <citation type="submission" date="2011-02" db="EMBL/GenBank/DDBJ databases">
        <title>The Genome Sequence of Capsaspora owczarzaki ATCC 30864.</title>
        <authorList>
            <person name="Russ C."/>
            <person name="Cuomo C."/>
            <person name="Burger G."/>
            <person name="Gray M.W."/>
            <person name="Holland P.W.H."/>
            <person name="King N."/>
            <person name="Lang F.B.F."/>
            <person name="Roger A.J."/>
            <person name="Ruiz-Trillo I."/>
            <person name="Young S.K."/>
            <person name="Zeng Q."/>
            <person name="Gargeya S."/>
            <person name="Alvarado L."/>
            <person name="Berlin A."/>
            <person name="Chapman S.B."/>
            <person name="Chen Z."/>
            <person name="Freedman E."/>
            <person name="Gellesch M."/>
            <person name="Goldberg J."/>
            <person name="Griggs A."/>
            <person name="Gujja S."/>
            <person name="Heilman E."/>
            <person name="Heiman D."/>
            <person name="Howarth C."/>
            <person name="Mehta T."/>
            <person name="Neiman D."/>
            <person name="Pearson M."/>
            <person name="Roberts A."/>
            <person name="Saif S."/>
            <person name="Shea T."/>
            <person name="Shenoy N."/>
            <person name="Sisk P."/>
            <person name="Stolte C."/>
            <person name="Sykes S."/>
            <person name="White J."/>
            <person name="Yandava C."/>
            <person name="Haas B."/>
            <person name="Nusbaum C."/>
            <person name="Birren B."/>
        </authorList>
    </citation>
    <scope>NUCLEOTIDE SEQUENCE</scope>
    <source>
        <strain evidence="17">ATCC 30864</strain>
    </source>
</reference>
<dbReference type="PROSITE" id="PS00479">
    <property type="entry name" value="ZF_DAG_PE_1"/>
    <property type="match status" value="1"/>
</dbReference>
<feature type="domain" description="SH3" evidence="11">
    <location>
        <begin position="1068"/>
        <end position="1130"/>
    </location>
</feature>
<dbReference type="Pfam" id="PF14604">
    <property type="entry name" value="SH3_9"/>
    <property type="match status" value="1"/>
</dbReference>
<dbReference type="SMART" id="SM00326">
    <property type="entry name" value="SH3"/>
    <property type="match status" value="2"/>
</dbReference>
<dbReference type="PROSITE" id="PS50001">
    <property type="entry name" value="SH2"/>
    <property type="match status" value="1"/>
</dbReference>
<dbReference type="PRINTS" id="PR00452">
    <property type="entry name" value="SH3DOMAIN"/>
</dbReference>
<dbReference type="Gene3D" id="3.30.60.20">
    <property type="match status" value="1"/>
</dbReference>
<dbReference type="InterPro" id="IPR036872">
    <property type="entry name" value="CH_dom_sf"/>
</dbReference>
<feature type="region of interest" description="Disordered" evidence="9">
    <location>
        <begin position="767"/>
        <end position="798"/>
    </location>
</feature>
<keyword evidence="5" id="KW-0862">Zinc</keyword>
<keyword evidence="17" id="KW-1185">Reference proteome</keyword>
<dbReference type="CDD" id="cd00160">
    <property type="entry name" value="RhoGEF"/>
    <property type="match status" value="1"/>
</dbReference>
<dbReference type="PROSITE" id="PS50021">
    <property type="entry name" value="CH"/>
    <property type="match status" value="1"/>
</dbReference>
<evidence type="ECO:0000256" key="5">
    <source>
        <dbReference type="ARBA" id="ARBA00022833"/>
    </source>
</evidence>
<keyword evidence="6 7" id="KW-0727">SH2 domain</keyword>
<dbReference type="InterPro" id="IPR001452">
    <property type="entry name" value="SH3_domain"/>
</dbReference>
<dbReference type="eggNOG" id="KOG2996">
    <property type="taxonomic scope" value="Eukaryota"/>
</dbReference>
<dbReference type="SUPFAM" id="SSF50044">
    <property type="entry name" value="SH3-domain"/>
    <property type="match status" value="2"/>
</dbReference>
<name>A0A0D2W1Q1_CAPO3</name>
<feature type="domain" description="SH2" evidence="10">
    <location>
        <begin position="804"/>
        <end position="895"/>
    </location>
</feature>
<dbReference type="InterPro" id="IPR000980">
    <property type="entry name" value="SH2"/>
</dbReference>
<evidence type="ECO:0000259" key="10">
    <source>
        <dbReference type="PROSITE" id="PS50001"/>
    </source>
</evidence>
<dbReference type="CDD" id="cd21201">
    <property type="entry name" value="CH_VAV"/>
    <property type="match status" value="1"/>
</dbReference>
<dbReference type="InterPro" id="IPR046349">
    <property type="entry name" value="C1-like_sf"/>
</dbReference>
<dbReference type="InterPro" id="IPR001331">
    <property type="entry name" value="GDS_CDC24_CS"/>
</dbReference>
<dbReference type="PhylomeDB" id="A0A0D2W1Q1"/>
<evidence type="ECO:0000259" key="14">
    <source>
        <dbReference type="PROSITE" id="PS50021"/>
    </source>
</evidence>
<dbReference type="Pfam" id="PF00018">
    <property type="entry name" value="SH3_1"/>
    <property type="match status" value="1"/>
</dbReference>
<evidence type="ECO:0000256" key="1">
    <source>
        <dbReference type="ARBA" id="ARBA00022443"/>
    </source>
</evidence>
<dbReference type="STRING" id="595528.A0A0D2W1Q1"/>
<feature type="compositionally biased region" description="Pro residues" evidence="9">
    <location>
        <begin position="973"/>
        <end position="1003"/>
    </location>
</feature>
<accession>A0A0D2W1Q1</accession>
<feature type="region of interest" description="Disordered" evidence="9">
    <location>
        <begin position="643"/>
        <end position="670"/>
    </location>
</feature>
<dbReference type="InterPro" id="IPR001849">
    <property type="entry name" value="PH_domain"/>
</dbReference>
<keyword evidence="1 8" id="KW-0728">SH3 domain</keyword>
<keyword evidence="4" id="KW-0863">Zinc-finger</keyword>
<evidence type="ECO:0000313" key="17">
    <source>
        <dbReference type="Proteomes" id="UP000008743"/>
    </source>
</evidence>
<keyword evidence="2" id="KW-0344">Guanine-nucleotide releasing factor</keyword>
<dbReference type="GO" id="GO:0016477">
    <property type="term" value="P:cell migration"/>
    <property type="evidence" value="ECO:0007669"/>
    <property type="project" value="TreeGrafter"/>
</dbReference>
<dbReference type="SMART" id="SM00033">
    <property type="entry name" value="CH"/>
    <property type="match status" value="1"/>
</dbReference>
<evidence type="ECO:0000259" key="13">
    <source>
        <dbReference type="PROSITE" id="PS50010"/>
    </source>
</evidence>
<feature type="domain" description="Calponin-homology (CH)" evidence="14">
    <location>
        <begin position="1"/>
        <end position="95"/>
    </location>
</feature>
<evidence type="ECO:0000256" key="7">
    <source>
        <dbReference type="PROSITE-ProRule" id="PRU00191"/>
    </source>
</evidence>
<dbReference type="InterPro" id="IPR000219">
    <property type="entry name" value="DH_dom"/>
</dbReference>
<dbReference type="CDD" id="cd00174">
    <property type="entry name" value="SH3"/>
    <property type="match status" value="2"/>
</dbReference>
<dbReference type="PROSITE" id="PS00741">
    <property type="entry name" value="DH_1"/>
    <property type="match status" value="1"/>
</dbReference>
<dbReference type="InterPro" id="IPR036860">
    <property type="entry name" value="SH2_dom_sf"/>
</dbReference>
<sequence>MTLHGNAELVDLAVALKDGTVLCALSNRILAGSVSKVHRQPRLQFLCYENIANFLDACVKTFGLKRAELFATEDLYYGSNFGKIITTLDKLSKTPFSAQAGLLGILPSAATGGTQGNAAARRPTAARPVTPAEDLYGTLPDMLDTAQAKSNRAQAGPQSIPGLMDDYTTPSDIDDVYQGMQDLQRARGTTVRRQQPTNKAQQAAKHTARLSTISHAQRDAIPVLPDTGKRSHIINELMSTEAYFVASLDMIEDFFYKPLVSFLDAQTVSTLFCNLKQLLQVHTDIMEALISSIEDNQGNDIAKALVDHSQQLMAYGEYCANLPDAMNLLQELQLRPEFVNRMLAIQEQSQQKFRLGDLLNIPMQRILKYPLLLKELRKCTPESHPDSDNITAAMTAMESVATFINDTKRDKEYLALAANLTDMIEGDTGPLISYGKLLRDGDLEIRTKDDSKPKQRYIFLFETALIVCSIISPSKYRFKKTFNLVGGTLEDVAAVPGLPIHAWSFKTADNSQNCLFMAKTQETKRVWLSVLKKIVNDLTELENAASSQGIHKGSKHMYKRHKQMPKASCLYCHAYIWGEGLRCQVCMVDIHLKCIGLIHPYCSETRQHLTHANNLDGADIKGGSLTAKARTWLKVKGGGTVGKATGGAAVTDPNGPTADLSPRPGPAVKPRPNVTGLFPPPVAPYQPPPANQPVQPQVQPVAAPEGESGDAFVAVENFAASNDDELDFAVGDTVMLLERTTEDWWLGSVRGRQGYFPAVLVQPAPIKPTGSTRFPAPEPVPAPQPPRPTATSPTSSSDLEGYSWFHGPISKVQTHDLLVNETPGTFLVRQSETGTGCTLSLNTAAGLKHVRIKPGPDGAGFCLADTKVFPSVQDLIAYYLRESLAQHFTQLDFSLKATVPRRLAPAPQPSISAPRAPVSTGQTKVPVPFTAPLPPGVHEPAVPERKLPSSPVNPVAPAPVAPKPAGPGAAPKPSGPAVPKPAGPAAPKPSGPAAPKPAGPGAPKPIGSAGPGVAPKPIGTAGPGVAPRPGTGKAPGTDSSKPLAGTAALRAAAKLGQTSADAGIGSKDQKPVVQALYSYQAKHPDELELSIGDSIEVHEMEDSGWWKGRIIGKSMKVGVFPSTYVTDIHGNPPPGYKPPVTMYPIVNAQAEYSDVDEPRPYELPPDDDDDDDDGAPMYEQPRDDDEDEGATYEVPPDDDGAEDDDDW</sequence>
<proteinExistence type="predicted"/>
<dbReference type="SUPFAM" id="SSF47576">
    <property type="entry name" value="Calponin-homology domain, CH-domain"/>
    <property type="match status" value="1"/>
</dbReference>
<dbReference type="InParanoid" id="A0A0D2W1Q1"/>
<organism evidence="16 17">
    <name type="scientific">Capsaspora owczarzaki (strain ATCC 30864)</name>
    <dbReference type="NCBI Taxonomy" id="595528"/>
    <lineage>
        <taxon>Eukaryota</taxon>
        <taxon>Filasterea</taxon>
        <taxon>Capsaspora</taxon>
    </lineage>
</organism>
<evidence type="ECO:0000256" key="4">
    <source>
        <dbReference type="ARBA" id="ARBA00022771"/>
    </source>
</evidence>
<dbReference type="InterPro" id="IPR001715">
    <property type="entry name" value="CH_dom"/>
</dbReference>
<dbReference type="Gene3D" id="3.30.505.10">
    <property type="entry name" value="SH2 domain"/>
    <property type="match status" value="1"/>
</dbReference>
<evidence type="ECO:0000313" key="16">
    <source>
        <dbReference type="EMBL" id="KJE98262.1"/>
    </source>
</evidence>
<evidence type="ECO:0000256" key="2">
    <source>
        <dbReference type="ARBA" id="ARBA00022658"/>
    </source>
</evidence>
<evidence type="ECO:0000259" key="15">
    <source>
        <dbReference type="PROSITE" id="PS50081"/>
    </source>
</evidence>
<dbReference type="Gene3D" id="2.30.30.40">
    <property type="entry name" value="SH3 Domains"/>
    <property type="match status" value="2"/>
</dbReference>
<dbReference type="PROSITE" id="PS50003">
    <property type="entry name" value="PH_DOMAIN"/>
    <property type="match status" value="1"/>
</dbReference>
<dbReference type="CDD" id="cd00173">
    <property type="entry name" value="SH2"/>
    <property type="match status" value="1"/>
</dbReference>
<feature type="compositionally biased region" description="Pro residues" evidence="9">
    <location>
        <begin position="776"/>
        <end position="788"/>
    </location>
</feature>
<dbReference type="PROSITE" id="PS50081">
    <property type="entry name" value="ZF_DAG_PE_2"/>
    <property type="match status" value="1"/>
</dbReference>
<dbReference type="eggNOG" id="KOG0197">
    <property type="taxonomic scope" value="Eukaryota"/>
</dbReference>
<dbReference type="SUPFAM" id="SSF48065">
    <property type="entry name" value="DBL homology domain (DH-domain)"/>
    <property type="match status" value="1"/>
</dbReference>
<evidence type="ECO:0000256" key="3">
    <source>
        <dbReference type="ARBA" id="ARBA00022723"/>
    </source>
</evidence>
<protein>
    <submittedName>
        <fullName evidence="16">Uncharacterized protein</fullName>
    </submittedName>
</protein>
<dbReference type="Pfam" id="PF00017">
    <property type="entry name" value="SH2"/>
    <property type="match status" value="1"/>
</dbReference>
<dbReference type="SMART" id="SM00325">
    <property type="entry name" value="RhoGEF"/>
    <property type="match status" value="1"/>
</dbReference>
<dbReference type="PANTHER" id="PTHR45818">
    <property type="entry name" value="PROTEIN VAV"/>
    <property type="match status" value="1"/>
</dbReference>
<feature type="compositionally biased region" description="Acidic residues" evidence="9">
    <location>
        <begin position="1182"/>
        <end position="1207"/>
    </location>
</feature>
<feature type="domain" description="SH3" evidence="11">
    <location>
        <begin position="707"/>
        <end position="766"/>
    </location>
</feature>
<evidence type="ECO:0000256" key="8">
    <source>
        <dbReference type="PROSITE-ProRule" id="PRU00192"/>
    </source>
</evidence>
<dbReference type="SMART" id="SM00252">
    <property type="entry name" value="SH2"/>
    <property type="match status" value="1"/>
</dbReference>
<dbReference type="SUPFAM" id="SSF57889">
    <property type="entry name" value="Cysteine-rich domain"/>
    <property type="match status" value="1"/>
</dbReference>
<dbReference type="Gene3D" id="2.30.29.30">
    <property type="entry name" value="Pleckstrin-homology domain (PH domain)/Phosphotyrosine-binding domain (PTB)"/>
    <property type="match status" value="1"/>
</dbReference>
<keyword evidence="3" id="KW-0479">Metal-binding</keyword>
<dbReference type="InterPro" id="IPR036028">
    <property type="entry name" value="SH3-like_dom_sf"/>
</dbReference>
<dbReference type="GO" id="GO:0005085">
    <property type="term" value="F:guanyl-nucleotide exchange factor activity"/>
    <property type="evidence" value="ECO:0007669"/>
    <property type="project" value="UniProtKB-KW"/>
</dbReference>
<dbReference type="AlphaFoldDB" id="A0A0D2W1Q1"/>
<dbReference type="PROSITE" id="PS50010">
    <property type="entry name" value="DH_2"/>
    <property type="match status" value="1"/>
</dbReference>
<feature type="domain" description="DH" evidence="13">
    <location>
        <begin position="229"/>
        <end position="407"/>
    </location>
</feature>
<feature type="domain" description="PH" evidence="12">
    <location>
        <begin position="436"/>
        <end position="536"/>
    </location>
</feature>
<dbReference type="Pfam" id="PF00621">
    <property type="entry name" value="RhoGEF"/>
    <property type="match status" value="1"/>
</dbReference>
<evidence type="ECO:0000259" key="11">
    <source>
        <dbReference type="PROSITE" id="PS50002"/>
    </source>
</evidence>
<dbReference type="Pfam" id="PF22697">
    <property type="entry name" value="SOS1_NGEF_PH"/>
    <property type="match status" value="1"/>
</dbReference>
<dbReference type="InterPro" id="IPR035899">
    <property type="entry name" value="DBL_dom_sf"/>
</dbReference>
<dbReference type="SUPFAM" id="SSF50729">
    <property type="entry name" value="PH domain-like"/>
    <property type="match status" value="1"/>
</dbReference>
<dbReference type="InterPro" id="IPR055251">
    <property type="entry name" value="SOS1_NGEF_PH"/>
</dbReference>
<dbReference type="Gene3D" id="1.10.418.10">
    <property type="entry name" value="Calponin-like domain"/>
    <property type="match status" value="1"/>
</dbReference>